<evidence type="ECO:0000256" key="7">
    <source>
        <dbReference type="ARBA" id="ARBA00044451"/>
    </source>
</evidence>
<evidence type="ECO:0000256" key="1">
    <source>
        <dbReference type="ARBA" id="ARBA00001964"/>
    </source>
</evidence>
<comment type="catalytic activity">
    <reaction evidence="8">
        <text>an (R)-2-hydroxy-long-chain-fatty acyl-CoA = a long-chain fatty aldehyde + formyl-CoA</text>
        <dbReference type="Rhea" id="RHEA:67444"/>
        <dbReference type="ChEBI" id="CHEBI:17176"/>
        <dbReference type="ChEBI" id="CHEBI:57376"/>
        <dbReference type="ChEBI" id="CHEBI:170012"/>
        <dbReference type="EC" id="4.1.2.63"/>
    </reaction>
    <physiologicalReaction direction="left-to-right" evidence="8">
        <dbReference type="Rhea" id="RHEA:67445"/>
    </physiologicalReaction>
</comment>
<dbReference type="PANTHER" id="PTHR43710">
    <property type="entry name" value="2-HYDROXYACYL-COA LYASE"/>
    <property type="match status" value="1"/>
</dbReference>
<keyword evidence="5 10" id="KW-0786">Thiamine pyrophosphate</keyword>
<dbReference type="PANTHER" id="PTHR43710:SF2">
    <property type="entry name" value="2-HYDROXYACYL-COA LYASE 1"/>
    <property type="match status" value="1"/>
</dbReference>
<feature type="domain" description="Thiamine pyrophosphate enzyme N-terminal TPP-binding" evidence="13">
    <location>
        <begin position="4"/>
        <end position="117"/>
    </location>
</feature>
<dbReference type="InterPro" id="IPR011766">
    <property type="entry name" value="TPP_enzyme_TPP-bd"/>
</dbReference>
<comment type="cofactor">
    <cofactor evidence="1">
        <name>thiamine diphosphate</name>
        <dbReference type="ChEBI" id="CHEBI:58937"/>
    </cofactor>
</comment>
<dbReference type="Proteomes" id="UP001497600">
    <property type="component" value="Chromosome H"/>
</dbReference>
<evidence type="ECO:0000259" key="13">
    <source>
        <dbReference type="Pfam" id="PF02776"/>
    </source>
</evidence>
<evidence type="ECO:0000256" key="8">
    <source>
        <dbReference type="ARBA" id="ARBA00044454"/>
    </source>
</evidence>
<proteinExistence type="inferred from homology"/>
<evidence type="ECO:0000256" key="9">
    <source>
        <dbReference type="ARBA" id="ARBA00044518"/>
    </source>
</evidence>
<dbReference type="PROSITE" id="PS00187">
    <property type="entry name" value="TPP_ENZYMES"/>
    <property type="match status" value="1"/>
</dbReference>
<evidence type="ECO:0000256" key="3">
    <source>
        <dbReference type="ARBA" id="ARBA00022723"/>
    </source>
</evidence>
<organism evidence="14 15">
    <name type="scientific">[Candida] anglica</name>
    <dbReference type="NCBI Taxonomy" id="148631"/>
    <lineage>
        <taxon>Eukaryota</taxon>
        <taxon>Fungi</taxon>
        <taxon>Dikarya</taxon>
        <taxon>Ascomycota</taxon>
        <taxon>Saccharomycotina</taxon>
        <taxon>Pichiomycetes</taxon>
        <taxon>Debaryomycetaceae</taxon>
        <taxon>Kurtzmaniella</taxon>
    </lineage>
</organism>
<dbReference type="Pfam" id="PF02776">
    <property type="entry name" value="TPP_enzyme_N"/>
    <property type="match status" value="1"/>
</dbReference>
<dbReference type="SUPFAM" id="SSF52467">
    <property type="entry name" value="DHS-like NAD/FAD-binding domain"/>
    <property type="match status" value="1"/>
</dbReference>
<reference evidence="14 15" key="1">
    <citation type="submission" date="2024-01" db="EMBL/GenBank/DDBJ databases">
        <authorList>
            <consortium name="Genoscope - CEA"/>
            <person name="William W."/>
        </authorList>
    </citation>
    <scope>NUCLEOTIDE SEQUENCE [LARGE SCALE GENOMIC DNA]</scope>
    <source>
        <strain evidence="14 15">29B2s-10</strain>
    </source>
</reference>
<accession>A0ABP0EKC4</accession>
<feature type="domain" description="Thiamine pyrophosphate enzyme TPP-binding" evidence="12">
    <location>
        <begin position="395"/>
        <end position="548"/>
    </location>
</feature>
<evidence type="ECO:0000313" key="15">
    <source>
        <dbReference type="Proteomes" id="UP001497600"/>
    </source>
</evidence>
<dbReference type="InterPro" id="IPR029035">
    <property type="entry name" value="DHS-like_NAD/FAD-binding_dom"/>
</dbReference>
<protein>
    <recommendedName>
        <fullName evidence="9">2-hydroxyacyl-CoA lyase</fullName>
        <ecNumber evidence="9">4.1.2.63</ecNumber>
    </recommendedName>
</protein>
<dbReference type="CDD" id="cd02004">
    <property type="entry name" value="TPP_BZL_OCoD_HPCL"/>
    <property type="match status" value="1"/>
</dbReference>
<keyword evidence="4" id="KW-0460">Magnesium</keyword>
<dbReference type="Pfam" id="PF00205">
    <property type="entry name" value="TPP_enzyme_M"/>
    <property type="match status" value="1"/>
</dbReference>
<evidence type="ECO:0000256" key="5">
    <source>
        <dbReference type="ARBA" id="ARBA00023052"/>
    </source>
</evidence>
<dbReference type="InterPro" id="IPR045025">
    <property type="entry name" value="HACL1-like"/>
</dbReference>
<evidence type="ECO:0000313" key="14">
    <source>
        <dbReference type="EMBL" id="CAK7920276.1"/>
    </source>
</evidence>
<evidence type="ECO:0000256" key="6">
    <source>
        <dbReference type="ARBA" id="ARBA00023239"/>
    </source>
</evidence>
<dbReference type="InterPro" id="IPR029061">
    <property type="entry name" value="THDP-binding"/>
</dbReference>
<dbReference type="Gene3D" id="3.40.50.970">
    <property type="match status" value="2"/>
</dbReference>
<comment type="catalytic activity">
    <reaction evidence="7">
        <text>a 2-hydroxy-3-methyl fatty acyl-CoA = a 2-methyl-branched fatty aldehyde + formyl-CoA</text>
        <dbReference type="Rhea" id="RHEA:25375"/>
        <dbReference type="ChEBI" id="CHEBI:49188"/>
        <dbReference type="ChEBI" id="CHEBI:57376"/>
        <dbReference type="ChEBI" id="CHEBI:58783"/>
        <dbReference type="EC" id="4.1.2.63"/>
    </reaction>
    <physiologicalReaction direction="left-to-right" evidence="7">
        <dbReference type="Rhea" id="RHEA:25376"/>
    </physiologicalReaction>
</comment>
<evidence type="ECO:0000256" key="2">
    <source>
        <dbReference type="ARBA" id="ARBA00007812"/>
    </source>
</evidence>
<keyword evidence="6 14" id="KW-0456">Lyase</keyword>
<dbReference type="Pfam" id="PF02775">
    <property type="entry name" value="TPP_enzyme_C"/>
    <property type="match status" value="1"/>
</dbReference>
<evidence type="ECO:0000256" key="4">
    <source>
        <dbReference type="ARBA" id="ARBA00022842"/>
    </source>
</evidence>
<dbReference type="SUPFAM" id="SSF52518">
    <property type="entry name" value="Thiamin diphosphate-binding fold (THDP-binding)"/>
    <property type="match status" value="2"/>
</dbReference>
<name>A0ABP0EKC4_9ASCO</name>
<evidence type="ECO:0000259" key="12">
    <source>
        <dbReference type="Pfam" id="PF02775"/>
    </source>
</evidence>
<dbReference type="EC" id="4.1.2.63" evidence="9"/>
<dbReference type="GO" id="GO:0016829">
    <property type="term" value="F:lyase activity"/>
    <property type="evidence" value="ECO:0007669"/>
    <property type="project" value="UniProtKB-KW"/>
</dbReference>
<dbReference type="InterPro" id="IPR000399">
    <property type="entry name" value="TPP-bd_CS"/>
</dbReference>
<dbReference type="CDD" id="cd07035">
    <property type="entry name" value="TPP_PYR_POX_like"/>
    <property type="match status" value="1"/>
</dbReference>
<keyword evidence="15" id="KW-1185">Reference proteome</keyword>
<evidence type="ECO:0000259" key="11">
    <source>
        <dbReference type="Pfam" id="PF00205"/>
    </source>
</evidence>
<sequence>MVSGSDVIAQTLERLEVDTVFGIVGIPVVDVANALIARGIRFIAFRNEQAASYAASMYGYLKKKPGVLLVVGGPGVVHATPGIFNANSNAWPLLVLAGSSSFTENHKGGFQELDQVSYLSSETKFSSRPFGITQVPRLIEQAYRTSFFGKPGTTYVDLPANIIQDETDVNLPQLLTTIGPIHEAPKSQADPSKVIAAAEIISRAKSPLVIIGKGAAYGDASESLKELVYTNKLGFLPTPMGKGVLPDEHDLNLSSCRSLALASTDVVILCGARLNWILHSGERFGEGTKIISINNQAEEIGYNSSHSTKYGLYGDLDLVVKQLTHELKSRNYKPVPILTTLINKKHDNTKRASIKVDRVTPRGELLSYHRVYKIIRDAIIASPFPEKDTTIVSEGANTMDISRTSFPLNYPSKRLDAGTNATMGVGLPYAIAAKVANPNELVVALEGDSAFGFTGMELETIARNKLGMIIVVMNNSGIYHGSDPSLYDQENSTPLPSTALSQNTRYDLVAQGLGINGVLVKDESELSDAINGALCSLKNKNESTLINVLIDLGLKTKLSFGWQNKKSKL</sequence>
<comment type="similarity">
    <text evidence="2 10">Belongs to the TPP enzyme family.</text>
</comment>
<keyword evidence="3" id="KW-0479">Metal-binding</keyword>
<feature type="domain" description="Thiamine pyrophosphate enzyme central" evidence="11">
    <location>
        <begin position="196"/>
        <end position="323"/>
    </location>
</feature>
<dbReference type="InterPro" id="IPR012001">
    <property type="entry name" value="Thiamin_PyroP_enz_TPP-bd_dom"/>
</dbReference>
<dbReference type="EMBL" id="OZ004260">
    <property type="protein sequence ID" value="CAK7920276.1"/>
    <property type="molecule type" value="Genomic_DNA"/>
</dbReference>
<gene>
    <name evidence="14" type="primary">PXP1</name>
    <name evidence="14" type="ORF">CAAN4_H00628</name>
</gene>
<evidence type="ECO:0000256" key="10">
    <source>
        <dbReference type="RuleBase" id="RU362132"/>
    </source>
</evidence>
<dbReference type="InterPro" id="IPR012000">
    <property type="entry name" value="Thiamin_PyroP_enz_cen_dom"/>
</dbReference>
<dbReference type="Gene3D" id="3.40.50.1220">
    <property type="entry name" value="TPP-binding domain"/>
    <property type="match status" value="1"/>
</dbReference>